<dbReference type="EMBL" id="OUUZ01000011">
    <property type="protein sequence ID" value="SPQ23870.1"/>
    <property type="molecule type" value="Genomic_DNA"/>
</dbReference>
<dbReference type="GO" id="GO:0006284">
    <property type="term" value="P:base-excision repair"/>
    <property type="evidence" value="ECO:0007669"/>
    <property type="project" value="TreeGrafter"/>
</dbReference>
<organism evidence="10 11">
    <name type="scientific">Thermothielavioides terrestris</name>
    <dbReference type="NCBI Taxonomy" id="2587410"/>
    <lineage>
        <taxon>Eukaryota</taxon>
        <taxon>Fungi</taxon>
        <taxon>Dikarya</taxon>
        <taxon>Ascomycota</taxon>
        <taxon>Pezizomycotina</taxon>
        <taxon>Sordariomycetes</taxon>
        <taxon>Sordariomycetidae</taxon>
        <taxon>Sordariales</taxon>
        <taxon>Chaetomiaceae</taxon>
        <taxon>Thermothielavioides</taxon>
    </lineage>
</organism>
<evidence type="ECO:0000256" key="2">
    <source>
        <dbReference type="ARBA" id="ARBA00022723"/>
    </source>
</evidence>
<evidence type="ECO:0000256" key="6">
    <source>
        <dbReference type="PIRSR" id="PIRSR604808-2"/>
    </source>
</evidence>
<gene>
    <name evidence="10" type="ORF">TT172_LOCUS6289</name>
</gene>
<dbReference type="PANTHER" id="PTHR22748">
    <property type="entry name" value="AP ENDONUCLEASE"/>
    <property type="match status" value="1"/>
</dbReference>
<feature type="site" description="Interaction with DNA substrate" evidence="7">
    <location>
        <position position="452"/>
    </location>
</feature>
<protein>
    <submittedName>
        <fullName evidence="10">Cc0628c5-7ee8-497e-ae73-475310cc3b9b</fullName>
    </submittedName>
</protein>
<proteinExistence type="inferred from homology"/>
<comment type="cofactor">
    <cofactor evidence="6">
        <name>Mg(2+)</name>
        <dbReference type="ChEBI" id="CHEBI:18420"/>
    </cofactor>
    <cofactor evidence="6">
        <name>Mn(2+)</name>
        <dbReference type="ChEBI" id="CHEBI:29035"/>
    </cofactor>
    <text evidence="6">Probably binds two magnesium or manganese ions per subunit.</text>
</comment>
<feature type="domain" description="Endonuclease/exonuclease/phosphatase" evidence="9">
    <location>
        <begin position="71"/>
        <end position="452"/>
    </location>
</feature>
<evidence type="ECO:0000256" key="8">
    <source>
        <dbReference type="SAM" id="MobiDB-lite"/>
    </source>
</evidence>
<evidence type="ECO:0000256" key="4">
    <source>
        <dbReference type="ARBA" id="ARBA00022842"/>
    </source>
</evidence>
<sequence>MAFVIRLKKRRMDRDISPPSVKRRKLATPAPSPRPGPSPPGTSTPGSSNPQGPLPAAPESMRPPPSMRLFSWNINGIAPYLPTQSTKITSFFQPSDPDRPPANPPSQKANLRAFLARHNWPEVLFLQELKLRQDDTQALAALLASLNTPLHAADDALSDSRTYTLDAVLPRDKHNARGFQGRLYGVGVVLRTDFARRRVARVRPVSWDLEGRVCVVELKPPPPPPRQLQLQPQQPRCHPQPRPQQPHPEPYRPLALVNIYAVNGTAAPYRDPRDGRRVLGTRHERKRAFHARLRDECLALQGDDNDGGGGGRGFDVVVAGDANVARGAWDGYPRLRTVPREHQVNRADFNAAFFGEEDNRRAGAYVRPLPDNRGGGGGGERVGRRRCLDAVDVFRALHGPERRYTYYPRSREWGSSCDRVDMVMVSRRLWEAGRVLGTGILDTPQERGLSDHVPLWVEIAMEKEEAEAGGQGPAGVEGREAGGTVIAAPGSESGLSEPTADRAGSTATQSEAIGSQGKRDA</sequence>
<dbReference type="InterPro" id="IPR004808">
    <property type="entry name" value="AP_endonuc_1"/>
</dbReference>
<evidence type="ECO:0000313" key="10">
    <source>
        <dbReference type="EMBL" id="SPQ23870.1"/>
    </source>
</evidence>
<feature type="compositionally biased region" description="Basic residues" evidence="8">
    <location>
        <begin position="1"/>
        <end position="11"/>
    </location>
</feature>
<keyword evidence="3" id="KW-0378">Hydrolase</keyword>
<dbReference type="Proteomes" id="UP000289323">
    <property type="component" value="Unassembled WGS sequence"/>
</dbReference>
<dbReference type="InterPro" id="IPR036691">
    <property type="entry name" value="Endo/exonu/phosph_ase_sf"/>
</dbReference>
<feature type="binding site" evidence="6">
    <location>
        <position position="323"/>
    </location>
    <ligand>
        <name>Mg(2+)</name>
        <dbReference type="ChEBI" id="CHEBI:18420"/>
        <label>1</label>
    </ligand>
</feature>
<dbReference type="GO" id="GO:0008081">
    <property type="term" value="F:phosphoric diester hydrolase activity"/>
    <property type="evidence" value="ECO:0007669"/>
    <property type="project" value="TreeGrafter"/>
</dbReference>
<feature type="active site" description="Proton acceptor" evidence="5">
    <location>
        <position position="452"/>
    </location>
</feature>
<dbReference type="InterPro" id="IPR005135">
    <property type="entry name" value="Endo/exonuclease/phosphatase"/>
</dbReference>
<dbReference type="Gene3D" id="3.60.10.10">
    <property type="entry name" value="Endonuclease/exonuclease/phosphatase"/>
    <property type="match status" value="1"/>
</dbReference>
<feature type="active site" evidence="5">
    <location>
        <position position="260"/>
    </location>
</feature>
<keyword evidence="4 6" id="KW-0460">Magnesium</keyword>
<evidence type="ECO:0000259" key="9">
    <source>
        <dbReference type="Pfam" id="PF03372"/>
    </source>
</evidence>
<reference evidence="10 11" key="1">
    <citation type="submission" date="2018-04" db="EMBL/GenBank/DDBJ databases">
        <authorList>
            <person name="Huttner S."/>
            <person name="Dainat J."/>
        </authorList>
    </citation>
    <scope>NUCLEOTIDE SEQUENCE [LARGE SCALE GENOMIC DNA]</scope>
</reference>
<feature type="binding site" evidence="6">
    <location>
        <position position="451"/>
    </location>
    <ligand>
        <name>Mg(2+)</name>
        <dbReference type="ChEBI" id="CHEBI:18420"/>
        <label>1</label>
    </ligand>
</feature>
<dbReference type="GO" id="GO:0008311">
    <property type="term" value="F:double-stranded DNA 3'-5' DNA exonuclease activity"/>
    <property type="evidence" value="ECO:0007669"/>
    <property type="project" value="TreeGrafter"/>
</dbReference>
<evidence type="ECO:0000256" key="7">
    <source>
        <dbReference type="PIRSR" id="PIRSR604808-3"/>
    </source>
</evidence>
<dbReference type="GO" id="GO:0005634">
    <property type="term" value="C:nucleus"/>
    <property type="evidence" value="ECO:0007669"/>
    <property type="project" value="TreeGrafter"/>
</dbReference>
<dbReference type="AlphaFoldDB" id="A0A3S4C895"/>
<feature type="region of interest" description="Disordered" evidence="8">
    <location>
        <begin position="1"/>
        <end position="67"/>
    </location>
</feature>
<evidence type="ECO:0000256" key="1">
    <source>
        <dbReference type="ARBA" id="ARBA00007092"/>
    </source>
</evidence>
<feature type="compositionally biased region" description="Low complexity" evidence="8">
    <location>
        <begin position="227"/>
        <end position="237"/>
    </location>
</feature>
<feature type="site" description="Important for catalytic activity" evidence="7">
    <location>
        <position position="421"/>
    </location>
</feature>
<feature type="compositionally biased region" description="Pro residues" evidence="8">
    <location>
        <begin position="238"/>
        <end position="248"/>
    </location>
</feature>
<evidence type="ECO:0000256" key="5">
    <source>
        <dbReference type="PIRSR" id="PIRSR604808-1"/>
    </source>
</evidence>
<keyword evidence="6" id="KW-0464">Manganese</keyword>
<dbReference type="PANTHER" id="PTHR22748:SF14">
    <property type="entry name" value="ENDONUCLEASE_EXONUCLEASE_PHOSPHATASE DOMAIN-CONTAINING PROTEIN"/>
    <property type="match status" value="1"/>
</dbReference>
<feature type="region of interest" description="Disordered" evidence="8">
    <location>
        <begin position="465"/>
        <end position="521"/>
    </location>
</feature>
<feature type="active site" description="Proton donor/acceptor" evidence="5">
    <location>
        <position position="321"/>
    </location>
</feature>
<dbReference type="GO" id="GO:0046872">
    <property type="term" value="F:metal ion binding"/>
    <property type="evidence" value="ECO:0007669"/>
    <property type="project" value="UniProtKB-KW"/>
</dbReference>
<dbReference type="Pfam" id="PF03372">
    <property type="entry name" value="Exo_endo_phos"/>
    <property type="match status" value="1"/>
</dbReference>
<comment type="similarity">
    <text evidence="1">Belongs to the DNA repair enzymes AP/ExoA family.</text>
</comment>
<name>A0A3S4C895_9PEZI</name>
<evidence type="ECO:0000256" key="3">
    <source>
        <dbReference type="ARBA" id="ARBA00022801"/>
    </source>
</evidence>
<feature type="binding site" evidence="6">
    <location>
        <position position="321"/>
    </location>
    <ligand>
        <name>Mg(2+)</name>
        <dbReference type="ChEBI" id="CHEBI:18420"/>
        <label>1</label>
    </ligand>
</feature>
<dbReference type="GO" id="GO:0003906">
    <property type="term" value="F:DNA-(apurinic or apyrimidinic site) endonuclease activity"/>
    <property type="evidence" value="ECO:0007669"/>
    <property type="project" value="TreeGrafter"/>
</dbReference>
<feature type="binding site" evidence="6">
    <location>
        <position position="128"/>
    </location>
    <ligand>
        <name>Mg(2+)</name>
        <dbReference type="ChEBI" id="CHEBI:18420"/>
        <label>1</label>
    </ligand>
</feature>
<feature type="compositionally biased region" description="Pro residues" evidence="8">
    <location>
        <begin position="30"/>
        <end position="42"/>
    </location>
</feature>
<feature type="region of interest" description="Disordered" evidence="8">
    <location>
        <begin position="88"/>
        <end position="107"/>
    </location>
</feature>
<keyword evidence="2 6" id="KW-0479">Metal-binding</keyword>
<feature type="compositionally biased region" description="Pro residues" evidence="8">
    <location>
        <begin position="52"/>
        <end position="66"/>
    </location>
</feature>
<feature type="region of interest" description="Disordered" evidence="8">
    <location>
        <begin position="218"/>
        <end position="251"/>
    </location>
</feature>
<dbReference type="SUPFAM" id="SSF56219">
    <property type="entry name" value="DNase I-like"/>
    <property type="match status" value="1"/>
</dbReference>
<evidence type="ECO:0000313" key="11">
    <source>
        <dbReference type="Proteomes" id="UP000289323"/>
    </source>
</evidence>
<accession>A0A3S4C895</accession>
<feature type="binding site" evidence="6">
    <location>
        <position position="73"/>
    </location>
    <ligand>
        <name>Mg(2+)</name>
        <dbReference type="ChEBI" id="CHEBI:18420"/>
        <label>1</label>
    </ligand>
</feature>
<dbReference type="PROSITE" id="PS51435">
    <property type="entry name" value="AP_NUCLEASE_F1_4"/>
    <property type="match status" value="1"/>
</dbReference>
<feature type="site" description="Transition state stabilizer" evidence="7">
    <location>
        <position position="323"/>
    </location>
</feature>
<feature type="binding site" evidence="6">
    <location>
        <position position="452"/>
    </location>
    <ligand>
        <name>Mg(2+)</name>
        <dbReference type="ChEBI" id="CHEBI:18420"/>
        <label>1</label>
    </ligand>
</feature>